<dbReference type="InterPro" id="IPR010285">
    <property type="entry name" value="DNA_helicase_pif1-like_DEAD"/>
</dbReference>
<dbReference type="SUPFAM" id="SSF52540">
    <property type="entry name" value="P-loop containing nucleoside triphosphate hydrolases"/>
    <property type="match status" value="2"/>
</dbReference>
<dbReference type="GO" id="GO:0035251">
    <property type="term" value="F:UDP-glucosyltransferase activity"/>
    <property type="evidence" value="ECO:0007669"/>
    <property type="project" value="TreeGrafter"/>
</dbReference>
<dbReference type="GO" id="GO:0016787">
    <property type="term" value="F:hydrolase activity"/>
    <property type="evidence" value="ECO:0007669"/>
    <property type="project" value="UniProtKB-KW"/>
</dbReference>
<dbReference type="EnsemblPlants" id="AUR62003917-RA">
    <property type="protein sequence ID" value="AUR62003917-RA:cds"/>
    <property type="gene ID" value="AUR62003917"/>
</dbReference>
<name>A0A803KY08_CHEQI</name>
<dbReference type="EC" id="5.6.2.3" evidence="4"/>
<proteinExistence type="inferred from homology"/>
<dbReference type="GO" id="GO:0005524">
    <property type="term" value="F:ATP binding"/>
    <property type="evidence" value="ECO:0007669"/>
    <property type="project" value="UniProtKB-KW"/>
</dbReference>
<dbReference type="Pfam" id="PF05970">
    <property type="entry name" value="PIF1"/>
    <property type="match status" value="1"/>
</dbReference>
<evidence type="ECO:0000259" key="6">
    <source>
        <dbReference type="Pfam" id="PF14214"/>
    </source>
</evidence>
<dbReference type="Pfam" id="PF00201">
    <property type="entry name" value="UDPGT"/>
    <property type="match status" value="1"/>
</dbReference>
<dbReference type="InterPro" id="IPR049163">
    <property type="entry name" value="Pif1-like_2B_dom"/>
</dbReference>
<evidence type="ECO:0000259" key="7">
    <source>
        <dbReference type="Pfam" id="PF21530"/>
    </source>
</evidence>
<dbReference type="Pfam" id="PF21530">
    <property type="entry name" value="Pif1_2B_dom"/>
    <property type="match status" value="1"/>
</dbReference>
<dbReference type="PROSITE" id="PS00375">
    <property type="entry name" value="UDPGT"/>
    <property type="match status" value="1"/>
</dbReference>
<feature type="domain" description="DNA helicase Pif1-like 2B" evidence="7">
    <location>
        <begin position="585"/>
        <end position="631"/>
    </location>
</feature>
<sequence length="1129" mass="127816">MIESERMCYIRTHQKQLRVDKYKNLKEVPRQNTNSSSTGKPMILPSSFTGCARYNAENYKDAMAICKWYGYPDLFITFTCNPKWPEILRYVQKRGLKPEDRPDILCRIFKIKLDQLIRDLKEGKIFGKAQACYDIHYRTPSVERLSFHLPDEQSIVFEDDEPLEDVMNKSGINSSMFLKWMDCNKKSQKARNLTYCEFPTEFVWHKKGRKEWRERDQRYSIGRIYYVPPDSGELYYLSSLLNIVKGPTCYKDIRTVNGVLYSTFKEACYALGLLEDDKEYIDGITEASFWGSAQYLRTLFVTLLISGSMSRSEFVYEKIWKFLADDVLFRQRSILQITDLMLSEEQLKDHTLALIENLLQSNGRSLSQFPPMPLPDHDLVSHGLNKLIQGELCYDRTSMDLEHKRLSSCLTDEQKGVYDEIMNALARDEGGVFFLYGYGGTGKTFMWKTLSAAIRSQGEIVLNVASSGIASLLLPGEWIGDGKEGEPNDGEAIIKIPDELLIKDEVNSPVASIVESVYPFISHNLDDAKYFQKRAILVPTNECVEVVNEHLLSIIPGEEKIYLSSDNICASDRNVRGNQELYTSDFLNTIKCSGLPNHTLKLKIRVPVMLLRNIDQPNGLCNGTRLVITQLDNHIIEAKIISGNNIGHKLKIIFLPFPTPGHILPMADLAKTLASHGVECIIITTPANAPLFQTSDNNLPITIHALPFPAADVGLPPGIENFSKIASDDMRSKIFTGIHMLGSATQDLIRDLLPLDCIVSDMFYPWTSDFAAEIGVPRVFQLTSSIFSSCCGLCVKFNAPHEQVENDDDFVTLPSLPHKIEMRKSQIPLWVRIPNRFTYLMNVIREAELKSTWVLANTFGEAEKEYEECYNKLTGIKVLNIGPLFFCNKKEDDKASSAELDCWKTCLDWLDQKKPRSVLYISFGSLTLFPDEQLHEIAAGLEASGHDFIWAVKQKKAEKTEESNEDEQWSVDEFRKKMEASNKGLIIQGWAPQKLILQHQAIGGMVTHCGWNTLLEGVSIAGVPIITWPQFAEQFYNERLVVDVLKIGVAVGVTQWCNLEDTGKEFVSREKVETAVRAVMDSSEIAAEMRQRAKKLSETSKGAVKNGGSSQANLLAFLDELKTRRSKAV</sequence>
<keyword evidence="2" id="KW-0328">Glycosyltransferase</keyword>
<dbReference type="Proteomes" id="UP000596660">
    <property type="component" value="Unplaced"/>
</dbReference>
<comment type="similarity">
    <text evidence="4">Belongs to the helicase family.</text>
</comment>
<dbReference type="InterPro" id="IPR002213">
    <property type="entry name" value="UDP_glucos_trans"/>
</dbReference>
<dbReference type="Gene3D" id="3.40.50.300">
    <property type="entry name" value="P-loop containing nucleotide triphosphate hydrolases"/>
    <property type="match status" value="1"/>
</dbReference>
<dbReference type="GO" id="GO:0043139">
    <property type="term" value="F:5'-3' DNA helicase activity"/>
    <property type="evidence" value="ECO:0007669"/>
    <property type="project" value="UniProtKB-EC"/>
</dbReference>
<comment type="catalytic activity">
    <reaction evidence="4">
        <text>ATP + H2O = ADP + phosphate + H(+)</text>
        <dbReference type="Rhea" id="RHEA:13065"/>
        <dbReference type="ChEBI" id="CHEBI:15377"/>
        <dbReference type="ChEBI" id="CHEBI:15378"/>
        <dbReference type="ChEBI" id="CHEBI:30616"/>
        <dbReference type="ChEBI" id="CHEBI:43474"/>
        <dbReference type="ChEBI" id="CHEBI:456216"/>
        <dbReference type="EC" id="5.6.2.3"/>
    </reaction>
</comment>
<reference evidence="8" key="1">
    <citation type="journal article" date="2017" name="Nature">
        <title>The genome of Chenopodium quinoa.</title>
        <authorList>
            <person name="Jarvis D.E."/>
            <person name="Ho Y.S."/>
            <person name="Lightfoot D.J."/>
            <person name="Schmoeckel S.M."/>
            <person name="Li B."/>
            <person name="Borm T.J.A."/>
            <person name="Ohyanagi H."/>
            <person name="Mineta K."/>
            <person name="Michell C.T."/>
            <person name="Saber N."/>
            <person name="Kharbatia N.M."/>
            <person name="Rupper R.R."/>
            <person name="Sharp A.R."/>
            <person name="Dally N."/>
            <person name="Boughton B.A."/>
            <person name="Woo Y.H."/>
            <person name="Gao G."/>
            <person name="Schijlen E.G.W.M."/>
            <person name="Guo X."/>
            <person name="Momin A.A."/>
            <person name="Negrao S."/>
            <person name="Al-Babili S."/>
            <person name="Gehring C."/>
            <person name="Roessner U."/>
            <person name="Jung C."/>
            <person name="Murphy K."/>
            <person name="Arold S.T."/>
            <person name="Gojobori T."/>
            <person name="van der Linden C.G."/>
            <person name="van Loo E.N."/>
            <person name="Jellen E.N."/>
            <person name="Maughan P.J."/>
            <person name="Tester M."/>
        </authorList>
    </citation>
    <scope>NUCLEOTIDE SEQUENCE [LARGE SCALE GENOMIC DNA]</scope>
    <source>
        <strain evidence="8">cv. PI 614886</strain>
    </source>
</reference>
<dbReference type="InterPro" id="IPR035595">
    <property type="entry name" value="UDP_glycos_trans_CS"/>
</dbReference>
<protein>
    <recommendedName>
        <fullName evidence="4">ATP-dependent DNA helicase</fullName>
        <ecNumber evidence="4">5.6.2.3</ecNumber>
    </recommendedName>
</protein>
<feature type="domain" description="Helitron helicase-like" evidence="6">
    <location>
        <begin position="2"/>
        <end position="133"/>
    </location>
</feature>
<feature type="domain" description="DNA helicase Pif1-like DEAD-box helicase" evidence="5">
    <location>
        <begin position="409"/>
        <end position="476"/>
    </location>
</feature>
<organism evidence="8 9">
    <name type="scientific">Chenopodium quinoa</name>
    <name type="common">Quinoa</name>
    <dbReference type="NCBI Taxonomy" id="63459"/>
    <lineage>
        <taxon>Eukaryota</taxon>
        <taxon>Viridiplantae</taxon>
        <taxon>Streptophyta</taxon>
        <taxon>Embryophyta</taxon>
        <taxon>Tracheophyta</taxon>
        <taxon>Spermatophyta</taxon>
        <taxon>Magnoliopsida</taxon>
        <taxon>eudicotyledons</taxon>
        <taxon>Gunneridae</taxon>
        <taxon>Pentapetalae</taxon>
        <taxon>Caryophyllales</taxon>
        <taxon>Chenopodiaceae</taxon>
        <taxon>Chenopodioideae</taxon>
        <taxon>Atripliceae</taxon>
        <taxon>Chenopodium</taxon>
    </lineage>
</organism>
<dbReference type="SUPFAM" id="SSF53756">
    <property type="entry name" value="UDP-Glycosyltransferase/glycogen phosphorylase"/>
    <property type="match status" value="1"/>
</dbReference>
<keyword evidence="3" id="KW-0808">Transferase</keyword>
<dbReference type="GO" id="GO:0000723">
    <property type="term" value="P:telomere maintenance"/>
    <property type="evidence" value="ECO:0007669"/>
    <property type="project" value="InterPro"/>
</dbReference>
<evidence type="ECO:0000256" key="4">
    <source>
        <dbReference type="RuleBase" id="RU363044"/>
    </source>
</evidence>
<dbReference type="GO" id="GO:0006281">
    <property type="term" value="P:DNA repair"/>
    <property type="evidence" value="ECO:0007669"/>
    <property type="project" value="UniProtKB-KW"/>
</dbReference>
<evidence type="ECO:0000256" key="2">
    <source>
        <dbReference type="ARBA" id="ARBA00022676"/>
    </source>
</evidence>
<keyword evidence="4" id="KW-0234">DNA repair</keyword>
<keyword evidence="4" id="KW-0347">Helicase</keyword>
<dbReference type="FunFam" id="3.40.50.2000:FF:000202">
    <property type="entry name" value="Glycosyltransferase"/>
    <property type="match status" value="1"/>
</dbReference>
<keyword evidence="4" id="KW-0227">DNA damage</keyword>
<dbReference type="GO" id="GO:0006310">
    <property type="term" value="P:DNA recombination"/>
    <property type="evidence" value="ECO:0007669"/>
    <property type="project" value="UniProtKB-KW"/>
</dbReference>
<reference evidence="8" key="2">
    <citation type="submission" date="2021-03" db="UniProtKB">
        <authorList>
            <consortium name="EnsemblPlants"/>
        </authorList>
    </citation>
    <scope>IDENTIFICATION</scope>
</reference>
<accession>A0A803KY08</accession>
<evidence type="ECO:0000256" key="3">
    <source>
        <dbReference type="ARBA" id="ARBA00022679"/>
    </source>
</evidence>
<evidence type="ECO:0000313" key="9">
    <source>
        <dbReference type="Proteomes" id="UP000596660"/>
    </source>
</evidence>
<evidence type="ECO:0000313" key="8">
    <source>
        <dbReference type="EnsemblPlants" id="AUR62003917-RA:cds"/>
    </source>
</evidence>
<dbReference type="PANTHER" id="PTHR48047">
    <property type="entry name" value="GLYCOSYLTRANSFERASE"/>
    <property type="match status" value="1"/>
</dbReference>
<comment type="similarity">
    <text evidence="1">Belongs to the UDP-glycosyltransferase family.</text>
</comment>
<evidence type="ECO:0000259" key="5">
    <source>
        <dbReference type="Pfam" id="PF05970"/>
    </source>
</evidence>
<dbReference type="Gramene" id="AUR62003917-RA">
    <property type="protein sequence ID" value="AUR62003917-RA:cds"/>
    <property type="gene ID" value="AUR62003917"/>
</dbReference>
<keyword evidence="9" id="KW-1185">Reference proteome</keyword>
<dbReference type="PANTHER" id="PTHR48047:SF182">
    <property type="entry name" value="GLYCOSYLTRANSFERASE"/>
    <property type="match status" value="1"/>
</dbReference>
<dbReference type="InterPro" id="IPR025476">
    <property type="entry name" value="Helitron_helicase-like"/>
</dbReference>
<evidence type="ECO:0000256" key="1">
    <source>
        <dbReference type="ARBA" id="ARBA00009995"/>
    </source>
</evidence>
<dbReference type="CDD" id="cd03784">
    <property type="entry name" value="GT1_Gtf-like"/>
    <property type="match status" value="1"/>
</dbReference>
<dbReference type="Gene3D" id="3.40.50.2000">
    <property type="entry name" value="Glycogen Phosphorylase B"/>
    <property type="match status" value="2"/>
</dbReference>
<keyword evidence="4" id="KW-0547">Nucleotide-binding</keyword>
<dbReference type="InterPro" id="IPR027417">
    <property type="entry name" value="P-loop_NTPase"/>
</dbReference>
<comment type="cofactor">
    <cofactor evidence="4">
        <name>Mg(2+)</name>
        <dbReference type="ChEBI" id="CHEBI:18420"/>
    </cofactor>
</comment>
<dbReference type="AlphaFoldDB" id="A0A803KY08"/>
<keyword evidence="4" id="KW-0233">DNA recombination</keyword>
<keyword evidence="4" id="KW-0067">ATP-binding</keyword>
<keyword evidence="4" id="KW-0378">Hydrolase</keyword>
<dbReference type="Pfam" id="PF14214">
    <property type="entry name" value="Helitron_like_N"/>
    <property type="match status" value="1"/>
</dbReference>